<dbReference type="InterPro" id="IPR005148">
    <property type="entry name" value="Arg-tRNA-synth_N"/>
</dbReference>
<dbReference type="FunFam" id="1.10.730.10:FF:000006">
    <property type="entry name" value="Arginyl-tRNA synthetase 2, mitochondrial"/>
    <property type="match status" value="1"/>
</dbReference>
<dbReference type="Pfam" id="PF00750">
    <property type="entry name" value="tRNA-synt_1d"/>
    <property type="match status" value="1"/>
</dbReference>
<sequence length="582" mass="64301">MNIRQLLDDRITAALHALGAPANVTAIVKPSARPEFGDYQANGVMAAAKQLKLNPRELATRLLETLDLSDLAEKLEVAGPGFINIHLKNAWLAKNLEQTSSGSSPDKERLGGVSPQTIVIDYSGPNLAKEMHVGHLRSTIIGDAVARVLEFQGHKVIRQNHVGDWGTQFGMLIAHMVSMAEQHGGVSGVAPQLADLETFYREAKKRFDDEPQFADAARDYVVKLQSGDAGCLAWWQQFIDISLHHCEAVYERLGVSLTREDVKPESAYNADLAQVVSDLQTSGLLVEDQGAQCVFLEEFKNKDGSITPIIVQKTGGGYLYATTDLAALRYRSSVLNIDRALYFTDARQSLHFQQVFTLARKAGFVRTDISLEHMPFGNMLGEDGKPFKTRTGGTVKLVELLTEAEERAFALVTEKNPTLDETERRAIAHTVGIGAVKYADLSKNRNSDYIFNWETMLSFEGNTAPYLQYAYARIKSIFRRAQLETGNASIVLQASAERVLAVKLLQFTEVTDSVAKEGLPNHLCTYLYELAGNFMSFYEACPILKEGVDAEVRDSRLHLAQVTAQTLQTGLALLGIEVMERM</sequence>
<gene>
    <name evidence="11" type="primary">argS</name>
    <name evidence="15" type="ORF">BWK73_45260</name>
</gene>
<dbReference type="Gene3D" id="3.30.1360.70">
    <property type="entry name" value="Arginyl tRNA synthetase N-terminal domain"/>
    <property type="match status" value="1"/>
</dbReference>
<dbReference type="GO" id="GO:0004814">
    <property type="term" value="F:arginine-tRNA ligase activity"/>
    <property type="evidence" value="ECO:0007669"/>
    <property type="project" value="UniProtKB-UniRule"/>
</dbReference>
<comment type="subunit">
    <text evidence="3 11">Monomer.</text>
</comment>
<dbReference type="GO" id="GO:0006420">
    <property type="term" value="P:arginyl-tRNA aminoacylation"/>
    <property type="evidence" value="ECO:0007669"/>
    <property type="project" value="UniProtKB-UniRule"/>
</dbReference>
<dbReference type="FunFam" id="3.40.50.620:FF:000030">
    <property type="entry name" value="Arginine--tRNA ligase"/>
    <property type="match status" value="1"/>
</dbReference>
<evidence type="ECO:0000256" key="1">
    <source>
        <dbReference type="ARBA" id="ARBA00004496"/>
    </source>
</evidence>
<dbReference type="SMART" id="SM01016">
    <property type="entry name" value="Arg_tRNA_synt_N"/>
    <property type="match status" value="1"/>
</dbReference>
<dbReference type="EMBL" id="MTEJ01000555">
    <property type="protein sequence ID" value="OQX01687.1"/>
    <property type="molecule type" value="Genomic_DNA"/>
</dbReference>
<dbReference type="NCBIfam" id="TIGR00456">
    <property type="entry name" value="argS"/>
    <property type="match status" value="1"/>
</dbReference>
<keyword evidence="4 11" id="KW-0963">Cytoplasm</keyword>
<dbReference type="InterPro" id="IPR001278">
    <property type="entry name" value="Arg-tRNA-ligase"/>
</dbReference>
<comment type="caution">
    <text evidence="15">The sequence shown here is derived from an EMBL/GenBank/DDBJ whole genome shotgun (WGS) entry which is preliminary data.</text>
</comment>
<keyword evidence="8 11" id="KW-0648">Protein biosynthesis</keyword>
<feature type="domain" description="DALR anticodon binding" evidence="13">
    <location>
        <begin position="467"/>
        <end position="582"/>
    </location>
</feature>
<evidence type="ECO:0000259" key="14">
    <source>
        <dbReference type="SMART" id="SM01016"/>
    </source>
</evidence>
<accession>A0A1Y1QB92</accession>
<dbReference type="SUPFAM" id="SSF47323">
    <property type="entry name" value="Anticodon-binding domain of a subclass of class I aminoacyl-tRNA synthetases"/>
    <property type="match status" value="1"/>
</dbReference>
<keyword evidence="7 11" id="KW-0067">ATP-binding</keyword>
<keyword evidence="9 11" id="KW-0030">Aminoacyl-tRNA synthetase</keyword>
<evidence type="ECO:0000256" key="4">
    <source>
        <dbReference type="ARBA" id="ARBA00022490"/>
    </source>
</evidence>
<dbReference type="STRING" id="1123401.GCA_000621325_01211"/>
<evidence type="ECO:0000256" key="9">
    <source>
        <dbReference type="ARBA" id="ARBA00023146"/>
    </source>
</evidence>
<dbReference type="SUPFAM" id="SSF55190">
    <property type="entry name" value="Arginyl-tRNA synthetase (ArgRS), N-terminal 'additional' domain"/>
    <property type="match status" value="1"/>
</dbReference>
<feature type="domain" description="Arginyl tRNA synthetase N-terminal" evidence="14">
    <location>
        <begin position="5"/>
        <end position="87"/>
    </location>
</feature>
<dbReference type="GO" id="GO:0005737">
    <property type="term" value="C:cytoplasm"/>
    <property type="evidence" value="ECO:0007669"/>
    <property type="project" value="UniProtKB-SubCell"/>
</dbReference>
<keyword evidence="6 11" id="KW-0547">Nucleotide-binding</keyword>
<dbReference type="AlphaFoldDB" id="A0A1Y1QB92"/>
<evidence type="ECO:0000256" key="12">
    <source>
        <dbReference type="RuleBase" id="RU363038"/>
    </source>
</evidence>
<evidence type="ECO:0000256" key="8">
    <source>
        <dbReference type="ARBA" id="ARBA00022917"/>
    </source>
</evidence>
<name>A0A1Y1QB92_9GAMM</name>
<evidence type="ECO:0000256" key="5">
    <source>
        <dbReference type="ARBA" id="ARBA00022598"/>
    </source>
</evidence>
<dbReference type="InterPro" id="IPR036695">
    <property type="entry name" value="Arg-tRNA-synth_N_sf"/>
</dbReference>
<protein>
    <recommendedName>
        <fullName evidence="11">Arginine--tRNA ligase</fullName>
        <ecNumber evidence="11">6.1.1.19</ecNumber>
    </recommendedName>
    <alternativeName>
        <fullName evidence="11">Arginyl-tRNA synthetase</fullName>
        <shortName evidence="11">ArgRS</shortName>
    </alternativeName>
</protein>
<comment type="similarity">
    <text evidence="2 11 12">Belongs to the class-I aminoacyl-tRNA synthetase family.</text>
</comment>
<evidence type="ECO:0000313" key="16">
    <source>
        <dbReference type="Proteomes" id="UP000192491"/>
    </source>
</evidence>
<evidence type="ECO:0000256" key="10">
    <source>
        <dbReference type="ARBA" id="ARBA00049339"/>
    </source>
</evidence>
<evidence type="ECO:0000256" key="3">
    <source>
        <dbReference type="ARBA" id="ARBA00011245"/>
    </source>
</evidence>
<dbReference type="PRINTS" id="PR01038">
    <property type="entry name" value="TRNASYNTHARG"/>
</dbReference>
<dbReference type="Gene3D" id="3.40.50.620">
    <property type="entry name" value="HUPs"/>
    <property type="match status" value="1"/>
</dbReference>
<evidence type="ECO:0000256" key="6">
    <source>
        <dbReference type="ARBA" id="ARBA00022741"/>
    </source>
</evidence>
<evidence type="ECO:0000259" key="13">
    <source>
        <dbReference type="SMART" id="SM00836"/>
    </source>
</evidence>
<dbReference type="CDD" id="cd07956">
    <property type="entry name" value="Anticodon_Ia_Arg"/>
    <property type="match status" value="1"/>
</dbReference>
<comment type="subcellular location">
    <subcellularLocation>
        <location evidence="1 11">Cytoplasm</location>
    </subcellularLocation>
</comment>
<comment type="catalytic activity">
    <reaction evidence="10 11">
        <text>tRNA(Arg) + L-arginine + ATP = L-arginyl-tRNA(Arg) + AMP + diphosphate</text>
        <dbReference type="Rhea" id="RHEA:20301"/>
        <dbReference type="Rhea" id="RHEA-COMP:9658"/>
        <dbReference type="Rhea" id="RHEA-COMP:9673"/>
        <dbReference type="ChEBI" id="CHEBI:30616"/>
        <dbReference type="ChEBI" id="CHEBI:32682"/>
        <dbReference type="ChEBI" id="CHEBI:33019"/>
        <dbReference type="ChEBI" id="CHEBI:78442"/>
        <dbReference type="ChEBI" id="CHEBI:78513"/>
        <dbReference type="ChEBI" id="CHEBI:456215"/>
        <dbReference type="EC" id="6.1.1.19"/>
    </reaction>
</comment>
<dbReference type="EC" id="6.1.1.19" evidence="11"/>
<dbReference type="InterPro" id="IPR001412">
    <property type="entry name" value="aa-tRNA-synth_I_CS"/>
</dbReference>
<dbReference type="InterPro" id="IPR014729">
    <property type="entry name" value="Rossmann-like_a/b/a_fold"/>
</dbReference>
<evidence type="ECO:0000256" key="2">
    <source>
        <dbReference type="ARBA" id="ARBA00005594"/>
    </source>
</evidence>
<proteinExistence type="inferred from homology"/>
<organism evidence="15 16">
    <name type="scientific">Thiothrix lacustris</name>
    <dbReference type="NCBI Taxonomy" id="525917"/>
    <lineage>
        <taxon>Bacteria</taxon>
        <taxon>Pseudomonadati</taxon>
        <taxon>Pseudomonadota</taxon>
        <taxon>Gammaproteobacteria</taxon>
        <taxon>Thiotrichales</taxon>
        <taxon>Thiotrichaceae</taxon>
        <taxon>Thiothrix</taxon>
    </lineage>
</organism>
<feature type="short sequence motif" description="'HIGH' region" evidence="11">
    <location>
        <begin position="125"/>
        <end position="135"/>
    </location>
</feature>
<dbReference type="Pfam" id="PF03485">
    <property type="entry name" value="Arg_tRNA_synt_N"/>
    <property type="match status" value="1"/>
</dbReference>
<dbReference type="SMART" id="SM00836">
    <property type="entry name" value="DALR_1"/>
    <property type="match status" value="1"/>
</dbReference>
<dbReference type="SUPFAM" id="SSF52374">
    <property type="entry name" value="Nucleotidylyl transferase"/>
    <property type="match status" value="1"/>
</dbReference>
<dbReference type="InterPro" id="IPR009080">
    <property type="entry name" value="tRNAsynth_Ia_anticodon-bd"/>
</dbReference>
<reference evidence="15 16" key="1">
    <citation type="submission" date="2017-01" db="EMBL/GenBank/DDBJ databases">
        <title>Novel large sulfur bacteria in the metagenomes of groundwater-fed chemosynthetic microbial mats in the Lake Huron basin.</title>
        <authorList>
            <person name="Sharrar A.M."/>
            <person name="Flood B.E."/>
            <person name="Bailey J.V."/>
            <person name="Jones D.S."/>
            <person name="Biddanda B."/>
            <person name="Ruberg S.A."/>
            <person name="Marcus D.N."/>
            <person name="Dick G.J."/>
        </authorList>
    </citation>
    <scope>NUCLEOTIDE SEQUENCE [LARGE SCALE GENOMIC DNA]</scope>
    <source>
        <strain evidence="15">A8</strain>
    </source>
</reference>
<dbReference type="Gene3D" id="1.10.730.10">
    <property type="entry name" value="Isoleucyl-tRNA Synthetase, Domain 1"/>
    <property type="match status" value="1"/>
</dbReference>
<dbReference type="InterPro" id="IPR008909">
    <property type="entry name" value="DALR_anticod-bd"/>
</dbReference>
<dbReference type="GO" id="GO:0005524">
    <property type="term" value="F:ATP binding"/>
    <property type="evidence" value="ECO:0007669"/>
    <property type="project" value="UniProtKB-UniRule"/>
</dbReference>
<keyword evidence="5 11" id="KW-0436">Ligase</keyword>
<dbReference type="InterPro" id="IPR035684">
    <property type="entry name" value="ArgRS_core"/>
</dbReference>
<dbReference type="HAMAP" id="MF_00123">
    <property type="entry name" value="Arg_tRNA_synth"/>
    <property type="match status" value="1"/>
</dbReference>
<dbReference type="Proteomes" id="UP000192491">
    <property type="component" value="Unassembled WGS sequence"/>
</dbReference>
<evidence type="ECO:0000256" key="7">
    <source>
        <dbReference type="ARBA" id="ARBA00022840"/>
    </source>
</evidence>
<evidence type="ECO:0000313" key="15">
    <source>
        <dbReference type="EMBL" id="OQX01687.1"/>
    </source>
</evidence>
<evidence type="ECO:0000256" key="11">
    <source>
        <dbReference type="HAMAP-Rule" id="MF_00123"/>
    </source>
</evidence>
<dbReference type="CDD" id="cd00671">
    <property type="entry name" value="ArgRS_core"/>
    <property type="match status" value="1"/>
</dbReference>
<dbReference type="PANTHER" id="PTHR11956:SF5">
    <property type="entry name" value="ARGININE--TRNA LIGASE, CYTOPLASMIC"/>
    <property type="match status" value="1"/>
</dbReference>
<dbReference type="Pfam" id="PF05746">
    <property type="entry name" value="DALR_1"/>
    <property type="match status" value="1"/>
</dbReference>
<dbReference type="PROSITE" id="PS00178">
    <property type="entry name" value="AA_TRNA_LIGASE_I"/>
    <property type="match status" value="1"/>
</dbReference>
<dbReference type="PANTHER" id="PTHR11956">
    <property type="entry name" value="ARGINYL-TRNA SYNTHETASE"/>
    <property type="match status" value="1"/>
</dbReference>